<dbReference type="InterPro" id="IPR013538">
    <property type="entry name" value="ASHA1/2-like_C"/>
</dbReference>
<reference evidence="4" key="2">
    <citation type="submission" date="2015-08" db="EMBL/GenBank/DDBJ databases">
        <title>Complete DNA Sequence of Pseudomonas syringae pv. actinidiae, the Causal Agent of Kiwifruit Canker Disease.</title>
        <authorList>
            <person name="Rikkerink E.H.A."/>
            <person name="Fineran P.C."/>
        </authorList>
    </citation>
    <scope>NUCLEOTIDE SEQUENCE</scope>
    <source>
        <strain evidence="4">SkMP5</strain>
    </source>
</reference>
<name>A0A0K8QQS6_9GAMM</name>
<proteinExistence type="inferred from homology"/>
<keyword evidence="5" id="KW-1185">Reference proteome</keyword>
<feature type="domain" description="Activator of Hsp90 ATPase homologue 1/2-like C-terminal" evidence="2">
    <location>
        <begin position="24"/>
        <end position="161"/>
    </location>
</feature>
<protein>
    <submittedName>
        <fullName evidence="3">ATPase</fullName>
    </submittedName>
</protein>
<dbReference type="STRING" id="1475481.GCA_000953855_02093"/>
<organism evidence="4">
    <name type="scientific">Mizugakiibacter sediminis</name>
    <dbReference type="NCBI Taxonomy" id="1475481"/>
    <lineage>
        <taxon>Bacteria</taxon>
        <taxon>Pseudomonadati</taxon>
        <taxon>Pseudomonadota</taxon>
        <taxon>Gammaproteobacteria</taxon>
        <taxon>Lysobacterales</taxon>
        <taxon>Rhodanobacteraceae</taxon>
        <taxon>Mizugakiibacter</taxon>
    </lineage>
</organism>
<reference evidence="3" key="1">
    <citation type="submission" date="2015-03" db="EMBL/GenBank/DDBJ databases">
        <title>Draft genome sequence of Mizugakiibacter sediminis skMP5.</title>
        <authorList>
            <person name="Watanabe T."/>
            <person name="Kojima H."/>
            <person name="Fukui M."/>
        </authorList>
    </citation>
    <scope>NUCLEOTIDE SEQUENCE</scope>
    <source>
        <strain evidence="3">SkMP5</strain>
    </source>
</reference>
<evidence type="ECO:0000259" key="2">
    <source>
        <dbReference type="Pfam" id="PF08327"/>
    </source>
</evidence>
<dbReference type="AlphaFoldDB" id="A0A0K8QQS6"/>
<dbReference type="SUPFAM" id="SSF55961">
    <property type="entry name" value="Bet v1-like"/>
    <property type="match status" value="1"/>
</dbReference>
<evidence type="ECO:0000313" key="5">
    <source>
        <dbReference type="Proteomes" id="UP000253740"/>
    </source>
</evidence>
<dbReference type="EMBL" id="DF970229">
    <property type="protein sequence ID" value="GAP66737.1"/>
    <property type="molecule type" value="Genomic_DNA"/>
</dbReference>
<accession>A0A0K8QQS6</accession>
<evidence type="ECO:0000313" key="4">
    <source>
        <dbReference type="EMBL" id="GAP66737.1"/>
    </source>
</evidence>
<comment type="similarity">
    <text evidence="1">Belongs to the AHA1 family.</text>
</comment>
<dbReference type="RefSeq" id="WP_062537327.1">
    <property type="nucleotide sequence ID" value="NZ_DF970229.1"/>
</dbReference>
<dbReference type="Proteomes" id="UP000253740">
    <property type="component" value="Unassembled WGS sequence"/>
</dbReference>
<dbReference type="Gene3D" id="3.30.530.20">
    <property type="match status" value="1"/>
</dbReference>
<gene>
    <name evidence="3" type="ORF">MBSD_1995</name>
    <name evidence="4" type="ORF">MBSD_n2052</name>
</gene>
<evidence type="ECO:0000256" key="1">
    <source>
        <dbReference type="ARBA" id="ARBA00006817"/>
    </source>
</evidence>
<dbReference type="EMBL" id="DF952381">
    <property type="protein sequence ID" value="GAN45446.1"/>
    <property type="molecule type" value="Genomic_DNA"/>
</dbReference>
<sequence>MSIEYGVTLSAGSDSVVSKQVVIDAPADHVFDVFTRSFDLWWPRKNHIGASERFTAILEPWVGGRWYERGEDGSECDWGRVLAWEPPHRLLLSWQIDGDWRTDPDFVTEVEVRFYSETTHRTRVELEHRLLERYGDKLATMRAAFDSPNGWAGALAAMARLAEEMR</sequence>
<evidence type="ECO:0000313" key="3">
    <source>
        <dbReference type="EMBL" id="GAN45446.1"/>
    </source>
</evidence>
<dbReference type="OrthoDB" id="793407at2"/>
<dbReference type="Pfam" id="PF08327">
    <property type="entry name" value="AHSA1"/>
    <property type="match status" value="1"/>
</dbReference>
<dbReference type="CDD" id="cd08891">
    <property type="entry name" value="SRPBCC_CalC"/>
    <property type="match status" value="1"/>
</dbReference>
<dbReference type="HOGENOM" id="CLU_112319_1_0_6"/>
<dbReference type="InterPro" id="IPR023393">
    <property type="entry name" value="START-like_dom_sf"/>
</dbReference>